<dbReference type="Proteomes" id="UP000799444">
    <property type="component" value="Unassembled WGS sequence"/>
</dbReference>
<comment type="caution">
    <text evidence="2">The sequence shown here is derived from an EMBL/GenBank/DDBJ whole genome shotgun (WGS) entry which is preliminary data.</text>
</comment>
<dbReference type="EMBL" id="ML996175">
    <property type="protein sequence ID" value="KAF2732522.1"/>
    <property type="molecule type" value="Genomic_DNA"/>
</dbReference>
<gene>
    <name evidence="2" type="ORF">EJ04DRAFT_553964</name>
</gene>
<evidence type="ECO:0000313" key="3">
    <source>
        <dbReference type="Proteomes" id="UP000799444"/>
    </source>
</evidence>
<reference evidence="2" key="1">
    <citation type="journal article" date="2020" name="Stud. Mycol.">
        <title>101 Dothideomycetes genomes: a test case for predicting lifestyles and emergence of pathogens.</title>
        <authorList>
            <person name="Haridas S."/>
            <person name="Albert R."/>
            <person name="Binder M."/>
            <person name="Bloem J."/>
            <person name="Labutti K."/>
            <person name="Salamov A."/>
            <person name="Andreopoulos B."/>
            <person name="Baker S."/>
            <person name="Barry K."/>
            <person name="Bills G."/>
            <person name="Bluhm B."/>
            <person name="Cannon C."/>
            <person name="Castanera R."/>
            <person name="Culley D."/>
            <person name="Daum C."/>
            <person name="Ezra D."/>
            <person name="Gonzalez J."/>
            <person name="Henrissat B."/>
            <person name="Kuo A."/>
            <person name="Liang C."/>
            <person name="Lipzen A."/>
            <person name="Lutzoni F."/>
            <person name="Magnuson J."/>
            <person name="Mondo S."/>
            <person name="Nolan M."/>
            <person name="Ohm R."/>
            <person name="Pangilinan J."/>
            <person name="Park H.-J."/>
            <person name="Ramirez L."/>
            <person name="Alfaro M."/>
            <person name="Sun H."/>
            <person name="Tritt A."/>
            <person name="Yoshinaga Y."/>
            <person name="Zwiers L.-H."/>
            <person name="Turgeon B."/>
            <person name="Goodwin S."/>
            <person name="Spatafora J."/>
            <person name="Crous P."/>
            <person name="Grigoriev I."/>
        </authorList>
    </citation>
    <scope>NUCLEOTIDE SEQUENCE</scope>
    <source>
        <strain evidence="2">CBS 125425</strain>
    </source>
</reference>
<dbReference type="AlphaFoldDB" id="A0A9P4UXW0"/>
<sequence>MPSISILFFLLFATFAQHIRAQLRSYPNPGFNDTTKSSHPLHFSNIIPCKSYLLHQYYSQIPSIIYNWGIEDSQAHSGAKLLECLTGNTTDRSGKYARAIKAQGFVTDIIVAFPVLTPVPRDADPEYGKGRDLRLLDSITTLLPSVTSIRFPCRPTGWDTRQAWRKRYPDKAGLVGNKGCYEVFGDVAFTPSVECAEKEATLSVHFGRYVVETKIERLWGSDESGLPMTDEKRRQGVKTNIKRWKEAMDWSKLKTLNIERPPEIFLRAFKAHLHGLESLTIVPSHEWGGAPSTLCGTDPTTQDLRREYVEFVTSTGPLKELRIIGMGEPLDMTAILAAHGQTITTLSLHDFEIAACSENLVGQRRTLSDQWVPYMIALEGPGPYSSTASLSYRRKYLSPTDLEHIRLSAPHLQTLEIDVLRNADGTLPAAIIAELAQFPSLENLTLHLNLFSHHGKKLSNFCLSHVFSKKTPDYEIDSLVLKHPECNIPAPLLPFPDPYLDIPHDFSVFRDGPLKYLNINLGDDNEGNSRWKQLSTYEGARPGRFECTWSDMVEGQEGSQWLDCSKGHQAEVWEDYWYQRRWNRRPGDEPPIAWED</sequence>
<proteinExistence type="predicted"/>
<feature type="chain" id="PRO_5040264524" evidence="1">
    <location>
        <begin position="22"/>
        <end position="596"/>
    </location>
</feature>
<organism evidence="2 3">
    <name type="scientific">Polyplosphaeria fusca</name>
    <dbReference type="NCBI Taxonomy" id="682080"/>
    <lineage>
        <taxon>Eukaryota</taxon>
        <taxon>Fungi</taxon>
        <taxon>Dikarya</taxon>
        <taxon>Ascomycota</taxon>
        <taxon>Pezizomycotina</taxon>
        <taxon>Dothideomycetes</taxon>
        <taxon>Pleosporomycetidae</taxon>
        <taxon>Pleosporales</taxon>
        <taxon>Tetraplosphaeriaceae</taxon>
        <taxon>Polyplosphaeria</taxon>
    </lineage>
</organism>
<accession>A0A9P4UXW0</accession>
<keyword evidence="3" id="KW-1185">Reference proteome</keyword>
<evidence type="ECO:0000256" key="1">
    <source>
        <dbReference type="SAM" id="SignalP"/>
    </source>
</evidence>
<protein>
    <submittedName>
        <fullName evidence="2">Uncharacterized protein</fullName>
    </submittedName>
</protein>
<dbReference type="OrthoDB" id="3945550at2759"/>
<name>A0A9P4UXW0_9PLEO</name>
<feature type="signal peptide" evidence="1">
    <location>
        <begin position="1"/>
        <end position="21"/>
    </location>
</feature>
<evidence type="ECO:0000313" key="2">
    <source>
        <dbReference type="EMBL" id="KAF2732522.1"/>
    </source>
</evidence>
<keyword evidence="1" id="KW-0732">Signal</keyword>